<reference evidence="1" key="1">
    <citation type="submission" date="2021-03" db="EMBL/GenBank/DDBJ databases">
        <authorList>
            <consortium name="DOE Joint Genome Institute"/>
            <person name="Ahrendt S."/>
            <person name="Looney B.P."/>
            <person name="Miyauchi S."/>
            <person name="Morin E."/>
            <person name="Drula E."/>
            <person name="Courty P.E."/>
            <person name="Chicoki N."/>
            <person name="Fauchery L."/>
            <person name="Kohler A."/>
            <person name="Kuo A."/>
            <person name="Labutti K."/>
            <person name="Pangilinan J."/>
            <person name="Lipzen A."/>
            <person name="Riley R."/>
            <person name="Andreopoulos W."/>
            <person name="He G."/>
            <person name="Johnson J."/>
            <person name="Barry K.W."/>
            <person name="Grigoriev I.V."/>
            <person name="Nagy L."/>
            <person name="Hibbett D."/>
            <person name="Henrissat B."/>
            <person name="Matheny P.B."/>
            <person name="Labbe J."/>
            <person name="Martin F."/>
        </authorList>
    </citation>
    <scope>NUCLEOTIDE SEQUENCE</scope>
    <source>
        <strain evidence="1">HHB10654</strain>
    </source>
</reference>
<gene>
    <name evidence="1" type="ORF">BV25DRAFT_1809219</name>
</gene>
<proteinExistence type="predicted"/>
<sequence length="515" mass="55273">MPQATSLVFVLASLASVAHSAVVSQDLHIVNQILSPDGYSRDTVLAGDTFPGPLISGNKGDNFQINVFDDLTDSALDLVTSIHWHGIDQKGTNEMDGVSMVTQCPIIPGDSFLYNFNIPDQAGTFWYHSHYGTQYCDGLRGPLVVYDPSDPQASLYDVDDATTILTLADWYHYLSPVGPIVAQPNSTLINGQGRYPGGPASTLAVVSVTQGKRYRMRMINIACDPNFMFSIDGHQLTIIEVDGSNVQPLLVDQIQIFAAQRYSFVLNANQPVDNYWIRALPNTPGASYTGGLNSAILRYAGAADTDPTSTLTTSTIPLVETNLHVRVCIAPGTPTPGAADINLNLAVSFVRVGTHFTVNQVTYESPPIPVLLQILNGTQDAASLLPTGSVIGLQPNKVVEIVIPGGAGGGPHPVHLHGHSFYVVRSAGNATYNWVDPVIRDVVSIGTTSADQTTIRFVTDNAGPWFLHCHIDWHLNEGFAVVFAEDAPDVAADNSIPTAWDDLCPAYNTFIGSSS</sequence>
<comment type="caution">
    <text evidence="1">The sequence shown here is derived from an EMBL/GenBank/DDBJ whole genome shotgun (WGS) entry which is preliminary data.</text>
</comment>
<organism evidence="1 2">
    <name type="scientific">Artomyces pyxidatus</name>
    <dbReference type="NCBI Taxonomy" id="48021"/>
    <lineage>
        <taxon>Eukaryota</taxon>
        <taxon>Fungi</taxon>
        <taxon>Dikarya</taxon>
        <taxon>Basidiomycota</taxon>
        <taxon>Agaricomycotina</taxon>
        <taxon>Agaricomycetes</taxon>
        <taxon>Russulales</taxon>
        <taxon>Auriscalpiaceae</taxon>
        <taxon>Artomyces</taxon>
    </lineage>
</organism>
<accession>A0ACB8STE5</accession>
<dbReference type="Proteomes" id="UP000814140">
    <property type="component" value="Unassembled WGS sequence"/>
</dbReference>
<keyword evidence="2" id="KW-1185">Reference proteome</keyword>
<dbReference type="EMBL" id="MU277227">
    <property type="protein sequence ID" value="KAI0059380.1"/>
    <property type="molecule type" value="Genomic_DNA"/>
</dbReference>
<name>A0ACB8STE5_9AGAM</name>
<evidence type="ECO:0000313" key="1">
    <source>
        <dbReference type="EMBL" id="KAI0059380.1"/>
    </source>
</evidence>
<evidence type="ECO:0000313" key="2">
    <source>
        <dbReference type="Proteomes" id="UP000814140"/>
    </source>
</evidence>
<protein>
    <submittedName>
        <fullName evidence="1">Laccase</fullName>
    </submittedName>
</protein>
<reference evidence="1" key="2">
    <citation type="journal article" date="2022" name="New Phytol.">
        <title>Evolutionary transition to the ectomycorrhizal habit in the genomes of a hyperdiverse lineage of mushroom-forming fungi.</title>
        <authorList>
            <person name="Looney B."/>
            <person name="Miyauchi S."/>
            <person name="Morin E."/>
            <person name="Drula E."/>
            <person name="Courty P.E."/>
            <person name="Kohler A."/>
            <person name="Kuo A."/>
            <person name="LaButti K."/>
            <person name="Pangilinan J."/>
            <person name="Lipzen A."/>
            <person name="Riley R."/>
            <person name="Andreopoulos W."/>
            <person name="He G."/>
            <person name="Johnson J."/>
            <person name="Nolan M."/>
            <person name="Tritt A."/>
            <person name="Barry K.W."/>
            <person name="Grigoriev I.V."/>
            <person name="Nagy L.G."/>
            <person name="Hibbett D."/>
            <person name="Henrissat B."/>
            <person name="Matheny P.B."/>
            <person name="Labbe J."/>
            <person name="Martin F.M."/>
        </authorList>
    </citation>
    <scope>NUCLEOTIDE SEQUENCE</scope>
    <source>
        <strain evidence="1">HHB10654</strain>
    </source>
</reference>